<dbReference type="SUPFAM" id="SSF54843">
    <property type="entry name" value="Ribosomal protein L22"/>
    <property type="match status" value="2"/>
</dbReference>
<evidence type="ECO:0000256" key="3">
    <source>
        <dbReference type="ARBA" id="ARBA00023274"/>
    </source>
</evidence>
<name>A0A6G1J6C9_9PLEO</name>
<dbReference type="EMBL" id="MU005577">
    <property type="protein sequence ID" value="KAF2686066.1"/>
    <property type="molecule type" value="Genomic_DNA"/>
</dbReference>
<sequence length="430" mass="49437">MNTRIPARRLGQSALAFRPRATYGTTPSRSISLLPWKKAKGKKKAPKKGTIDPNDPLANPMLDRWFEKHNPKAMPQPPEPRTGTLSEHPTSLWKPEMEIPGYRDGMNPQEVQALKEVVEQRKKAVEAEREHALHALRLDPAPRARRRFERKMVIRDVSRQQRITKAIKIARTERQLLFRSQDLPISTKKLTRLMHLIAGKTIEEAMVQLRFSKKRIARDVLKGLQVARDEAIAKRGMGLGPASTPLTRHKQKQELKKLVHDAAIEAAAKAEQAGLNEEEKLWAVKDAKNRAKVEHIEKAQDEDPYMADGSNVRPWTKGGQLVELRDGTKKRVHDPTEMYIDQAWVGKGDESKSPEFRARGRINMLTHRSASKLFSLIIIIIISDRFSVLLKEEKTRLRISEEIQKKRDNRKLWLPLVDRPVTSQRQYCLW</sequence>
<dbReference type="Gene3D" id="3.90.470.10">
    <property type="entry name" value="Ribosomal protein L22/L17"/>
    <property type="match status" value="1"/>
</dbReference>
<dbReference type="InterPro" id="IPR036394">
    <property type="entry name" value="Ribosomal_uL22_sf"/>
</dbReference>
<dbReference type="PANTHER" id="PTHR13501">
    <property type="entry name" value="CHLOROPLAST 50S RIBOSOMAL PROTEIN L22-RELATED"/>
    <property type="match status" value="1"/>
</dbReference>
<evidence type="ECO:0000256" key="1">
    <source>
        <dbReference type="ARBA" id="ARBA00009451"/>
    </source>
</evidence>
<evidence type="ECO:0000256" key="2">
    <source>
        <dbReference type="ARBA" id="ARBA00022980"/>
    </source>
</evidence>
<keyword evidence="3 4" id="KW-0687">Ribonucleoprotein</keyword>
<keyword evidence="7" id="KW-1185">Reference proteome</keyword>
<dbReference type="InterPro" id="IPR047867">
    <property type="entry name" value="Ribosomal_uL22_bac/org-type"/>
</dbReference>
<reference evidence="6" key="1">
    <citation type="journal article" date="2020" name="Stud. Mycol.">
        <title>101 Dothideomycetes genomes: a test case for predicting lifestyles and emergence of pathogens.</title>
        <authorList>
            <person name="Haridas S."/>
            <person name="Albert R."/>
            <person name="Binder M."/>
            <person name="Bloem J."/>
            <person name="Labutti K."/>
            <person name="Salamov A."/>
            <person name="Andreopoulos B."/>
            <person name="Baker S."/>
            <person name="Barry K."/>
            <person name="Bills G."/>
            <person name="Bluhm B."/>
            <person name="Cannon C."/>
            <person name="Castanera R."/>
            <person name="Culley D."/>
            <person name="Daum C."/>
            <person name="Ezra D."/>
            <person name="Gonzalez J."/>
            <person name="Henrissat B."/>
            <person name="Kuo A."/>
            <person name="Liang C."/>
            <person name="Lipzen A."/>
            <person name="Lutzoni F."/>
            <person name="Magnuson J."/>
            <person name="Mondo S."/>
            <person name="Nolan M."/>
            <person name="Ohm R."/>
            <person name="Pangilinan J."/>
            <person name="Park H.-J."/>
            <person name="Ramirez L."/>
            <person name="Alfaro M."/>
            <person name="Sun H."/>
            <person name="Tritt A."/>
            <person name="Yoshinaga Y."/>
            <person name="Zwiers L.-H."/>
            <person name="Turgeon B."/>
            <person name="Goodwin S."/>
            <person name="Spatafora J."/>
            <person name="Crous P."/>
            <person name="Grigoriev I."/>
        </authorList>
    </citation>
    <scope>NUCLEOTIDE SEQUENCE</scope>
    <source>
        <strain evidence="6">CBS 122367</strain>
    </source>
</reference>
<organism evidence="6 7">
    <name type="scientific">Lentithecium fluviatile CBS 122367</name>
    <dbReference type="NCBI Taxonomy" id="1168545"/>
    <lineage>
        <taxon>Eukaryota</taxon>
        <taxon>Fungi</taxon>
        <taxon>Dikarya</taxon>
        <taxon>Ascomycota</taxon>
        <taxon>Pezizomycotina</taxon>
        <taxon>Dothideomycetes</taxon>
        <taxon>Pleosporomycetidae</taxon>
        <taxon>Pleosporales</taxon>
        <taxon>Massarineae</taxon>
        <taxon>Lentitheciaceae</taxon>
        <taxon>Lentithecium</taxon>
    </lineage>
</organism>
<evidence type="ECO:0000256" key="4">
    <source>
        <dbReference type="RuleBase" id="RU004005"/>
    </source>
</evidence>
<dbReference type="FunFam" id="3.90.470.10:FF:000017">
    <property type="entry name" value="54S ribosomal protein L22, mitochondrial"/>
    <property type="match status" value="1"/>
</dbReference>
<dbReference type="GO" id="GO:0015934">
    <property type="term" value="C:large ribosomal subunit"/>
    <property type="evidence" value="ECO:0007669"/>
    <property type="project" value="InterPro"/>
</dbReference>
<protein>
    <recommendedName>
        <fullName evidence="8">Ribosomal protein L22</fullName>
    </recommendedName>
</protein>
<dbReference type="Proteomes" id="UP000799291">
    <property type="component" value="Unassembled WGS sequence"/>
</dbReference>
<accession>A0A6G1J6C9</accession>
<dbReference type="Pfam" id="PF00237">
    <property type="entry name" value="Ribosomal_L22"/>
    <property type="match status" value="1"/>
</dbReference>
<evidence type="ECO:0000256" key="5">
    <source>
        <dbReference type="SAM" id="MobiDB-lite"/>
    </source>
</evidence>
<keyword evidence="2 4" id="KW-0689">Ribosomal protein</keyword>
<proteinExistence type="inferred from homology"/>
<comment type="similarity">
    <text evidence="1 4">Belongs to the universal ribosomal protein uL22 family.</text>
</comment>
<evidence type="ECO:0008006" key="8">
    <source>
        <dbReference type="Google" id="ProtNLM"/>
    </source>
</evidence>
<feature type="region of interest" description="Disordered" evidence="5">
    <location>
        <begin position="1"/>
        <end position="89"/>
    </location>
</feature>
<dbReference type="InterPro" id="IPR001063">
    <property type="entry name" value="Ribosomal_uL22"/>
</dbReference>
<dbReference type="AlphaFoldDB" id="A0A6G1J6C9"/>
<evidence type="ECO:0000313" key="6">
    <source>
        <dbReference type="EMBL" id="KAF2686066.1"/>
    </source>
</evidence>
<dbReference type="GO" id="GO:0003735">
    <property type="term" value="F:structural constituent of ribosome"/>
    <property type="evidence" value="ECO:0007669"/>
    <property type="project" value="InterPro"/>
</dbReference>
<evidence type="ECO:0000313" key="7">
    <source>
        <dbReference type="Proteomes" id="UP000799291"/>
    </source>
</evidence>
<gene>
    <name evidence="6" type="ORF">K458DRAFT_387078</name>
</gene>
<dbReference type="GO" id="GO:0006412">
    <property type="term" value="P:translation"/>
    <property type="evidence" value="ECO:0007669"/>
    <property type="project" value="InterPro"/>
</dbReference>
<dbReference type="PANTHER" id="PTHR13501:SF10">
    <property type="entry name" value="LARGE RIBOSOMAL SUBUNIT PROTEIN UL22M"/>
    <property type="match status" value="1"/>
</dbReference>
<dbReference type="OrthoDB" id="416470at2759"/>
<feature type="compositionally biased region" description="Basic residues" evidence="5">
    <location>
        <begin position="37"/>
        <end position="47"/>
    </location>
</feature>